<reference evidence="2 3" key="1">
    <citation type="journal article" date="2011" name="PLoS Pathog.">
        <title>Endophytic Life Strategies Decoded by Genome and Transcriptome Analyses of the Mutualistic Root Symbiont Piriformospora indica.</title>
        <authorList>
            <person name="Zuccaro A."/>
            <person name="Lahrmann U."/>
            <person name="Guldener U."/>
            <person name="Langen G."/>
            <person name="Pfiffi S."/>
            <person name="Biedenkopf D."/>
            <person name="Wong P."/>
            <person name="Samans B."/>
            <person name="Grimm C."/>
            <person name="Basiewicz M."/>
            <person name="Murat C."/>
            <person name="Martin F."/>
            <person name="Kogel K.H."/>
        </authorList>
    </citation>
    <scope>NUCLEOTIDE SEQUENCE [LARGE SCALE GENOMIC DNA]</scope>
    <source>
        <strain evidence="2 3">DSM 11827</strain>
    </source>
</reference>
<feature type="region of interest" description="Disordered" evidence="1">
    <location>
        <begin position="31"/>
        <end position="63"/>
    </location>
</feature>
<accession>G4TP58</accession>
<dbReference type="HOGENOM" id="CLU_1086300_0_0_1"/>
<evidence type="ECO:0000256" key="1">
    <source>
        <dbReference type="SAM" id="MobiDB-lite"/>
    </source>
</evidence>
<dbReference type="Proteomes" id="UP000007148">
    <property type="component" value="Unassembled WGS sequence"/>
</dbReference>
<dbReference type="AlphaFoldDB" id="G4TP58"/>
<feature type="region of interest" description="Disordered" evidence="1">
    <location>
        <begin position="71"/>
        <end position="90"/>
    </location>
</feature>
<protein>
    <submittedName>
        <fullName evidence="2">Uncharacterized protein</fullName>
    </submittedName>
</protein>
<dbReference type="InParanoid" id="G4TP58"/>
<evidence type="ECO:0000313" key="2">
    <source>
        <dbReference type="EMBL" id="CCA73101.1"/>
    </source>
</evidence>
<evidence type="ECO:0000313" key="3">
    <source>
        <dbReference type="Proteomes" id="UP000007148"/>
    </source>
</evidence>
<sequence length="256" mass="28526">MFSSILGACARQHTSQRSIILLYAQINRSSCNRQNSKAPSNDTPADGSLESRGPGSDVDSSLPTFEDIVTAPPNTPMNLESQSKTSISDVDDSYNTLNSRTVKLSRLSAELYATLAPSYSHPPTSNHVQAGLVRLHNLGVEEYDRVETWRYYVNHEMITNPSLMEPKLNIPNDEAYSSPVNSYSVFDDFSDSTSWGNERKMGDRSSTPFEVAEGASSEEENRPWGMYSGNGHEIEPHWEAPKPKFLQRLFQSVAQQ</sequence>
<organism evidence="2 3">
    <name type="scientific">Serendipita indica (strain DSM 11827)</name>
    <name type="common">Root endophyte fungus</name>
    <name type="synonym">Piriformospora indica</name>
    <dbReference type="NCBI Taxonomy" id="1109443"/>
    <lineage>
        <taxon>Eukaryota</taxon>
        <taxon>Fungi</taxon>
        <taxon>Dikarya</taxon>
        <taxon>Basidiomycota</taxon>
        <taxon>Agaricomycotina</taxon>
        <taxon>Agaricomycetes</taxon>
        <taxon>Sebacinales</taxon>
        <taxon>Serendipitaceae</taxon>
        <taxon>Serendipita</taxon>
    </lineage>
</organism>
<feature type="compositionally biased region" description="Polar residues" evidence="1">
    <location>
        <begin position="76"/>
        <end position="90"/>
    </location>
</feature>
<dbReference type="OrthoDB" id="3262892at2759"/>
<feature type="compositionally biased region" description="Polar residues" evidence="1">
    <location>
        <begin position="31"/>
        <end position="43"/>
    </location>
</feature>
<dbReference type="EMBL" id="CAFZ01000202">
    <property type="protein sequence ID" value="CCA73101.1"/>
    <property type="molecule type" value="Genomic_DNA"/>
</dbReference>
<keyword evidence="3" id="KW-1185">Reference proteome</keyword>
<name>G4TP58_SERID</name>
<feature type="region of interest" description="Disordered" evidence="1">
    <location>
        <begin position="196"/>
        <end position="238"/>
    </location>
</feature>
<comment type="caution">
    <text evidence="2">The sequence shown here is derived from an EMBL/GenBank/DDBJ whole genome shotgun (WGS) entry which is preliminary data.</text>
</comment>
<gene>
    <name evidence="2" type="ORF">PIIN_07055</name>
</gene>
<proteinExistence type="predicted"/>